<evidence type="ECO:0000313" key="2">
    <source>
        <dbReference type="Proteomes" id="UP000054771"/>
    </source>
</evidence>
<dbReference type="EMBL" id="CDMC01000011">
    <property type="protein sequence ID" value="CEL08417.1"/>
    <property type="molecule type" value="Genomic_DNA"/>
</dbReference>
<dbReference type="Proteomes" id="UP000054771">
    <property type="component" value="Unassembled WGS sequence"/>
</dbReference>
<organism evidence="1 2">
    <name type="scientific">Aspergillus calidoustus</name>
    <dbReference type="NCBI Taxonomy" id="454130"/>
    <lineage>
        <taxon>Eukaryota</taxon>
        <taxon>Fungi</taxon>
        <taxon>Dikarya</taxon>
        <taxon>Ascomycota</taxon>
        <taxon>Pezizomycotina</taxon>
        <taxon>Eurotiomycetes</taxon>
        <taxon>Eurotiomycetidae</taxon>
        <taxon>Eurotiales</taxon>
        <taxon>Aspergillaceae</taxon>
        <taxon>Aspergillus</taxon>
        <taxon>Aspergillus subgen. Nidulantes</taxon>
    </lineage>
</organism>
<reference evidence="2" key="1">
    <citation type="journal article" date="2016" name="Genome Announc.">
        <title>Draft genome sequences of fungus Aspergillus calidoustus.</title>
        <authorList>
            <person name="Horn F."/>
            <person name="Linde J."/>
            <person name="Mattern D.J."/>
            <person name="Walther G."/>
            <person name="Guthke R."/>
            <person name="Scherlach K."/>
            <person name="Martin K."/>
            <person name="Brakhage A.A."/>
            <person name="Petzke L."/>
            <person name="Valiante V."/>
        </authorList>
    </citation>
    <scope>NUCLEOTIDE SEQUENCE [LARGE SCALE GENOMIC DNA]</scope>
    <source>
        <strain evidence="2">SF006504</strain>
    </source>
</reference>
<sequence length="75" mass="8072">MVIVHVLSRSLLDGDLQFTEGTRETGSGHDSHVRDFALHGTVGGGFVVTKGQLDPCGCANGRHDMDQEKHNRTIG</sequence>
<proteinExistence type="predicted"/>
<gene>
    <name evidence="1" type="ORF">ASPCAL11567</name>
</gene>
<protein>
    <submittedName>
        <fullName evidence="1">Uncharacterized protein</fullName>
    </submittedName>
</protein>
<dbReference type="AlphaFoldDB" id="A0A0U5G8K9"/>
<name>A0A0U5G8K9_ASPCI</name>
<keyword evidence="2" id="KW-1185">Reference proteome</keyword>
<accession>A0A0U5G8K9</accession>
<evidence type="ECO:0000313" key="1">
    <source>
        <dbReference type="EMBL" id="CEL08417.1"/>
    </source>
</evidence>